<organism evidence="2">
    <name type="scientific">Triticum urartu</name>
    <name type="common">Red wild einkorn</name>
    <name type="synonym">Crithodium urartu</name>
    <dbReference type="NCBI Taxonomy" id="4572"/>
    <lineage>
        <taxon>Eukaryota</taxon>
        <taxon>Viridiplantae</taxon>
        <taxon>Streptophyta</taxon>
        <taxon>Embryophyta</taxon>
        <taxon>Tracheophyta</taxon>
        <taxon>Spermatophyta</taxon>
        <taxon>Magnoliopsida</taxon>
        <taxon>Liliopsida</taxon>
        <taxon>Poales</taxon>
        <taxon>Poaceae</taxon>
        <taxon>BOP clade</taxon>
        <taxon>Pooideae</taxon>
        <taxon>Triticodae</taxon>
        <taxon>Triticeae</taxon>
        <taxon>Triticinae</taxon>
        <taxon>Triticum</taxon>
    </lineage>
</organism>
<feature type="compositionally biased region" description="Polar residues" evidence="1">
    <location>
        <begin position="29"/>
        <end position="44"/>
    </location>
</feature>
<feature type="compositionally biased region" description="Basic and acidic residues" evidence="1">
    <location>
        <begin position="9"/>
        <end position="28"/>
    </location>
</feature>
<dbReference type="AlphaFoldDB" id="M7Z9E1"/>
<feature type="compositionally biased region" description="Basic and acidic residues" evidence="1">
    <location>
        <begin position="45"/>
        <end position="67"/>
    </location>
</feature>
<name>M7Z9E1_TRIUA</name>
<accession>M7Z9E1</accession>
<feature type="region of interest" description="Disordered" evidence="1">
    <location>
        <begin position="1"/>
        <end position="67"/>
    </location>
</feature>
<gene>
    <name evidence="2" type="ORF">TRIUR3_06772</name>
</gene>
<evidence type="ECO:0000256" key="1">
    <source>
        <dbReference type="SAM" id="MobiDB-lite"/>
    </source>
</evidence>
<dbReference type="EMBL" id="KD116472">
    <property type="protein sequence ID" value="EMS59828.1"/>
    <property type="molecule type" value="Genomic_DNA"/>
</dbReference>
<proteinExistence type="predicted"/>
<sequence length="67" mass="7188">MGENGGVAHTHDVDDLKDASTGDLRLDQTEPTPCSKNMTGTQTIDADHTDKENDSKPVEGAETDKVF</sequence>
<protein>
    <submittedName>
        <fullName evidence="2">Uncharacterized protein</fullName>
    </submittedName>
</protein>
<reference evidence="2" key="1">
    <citation type="journal article" date="2013" name="Nature">
        <title>Draft genome of the wheat A-genome progenitor Triticum urartu.</title>
        <authorList>
            <person name="Ling H.Q."/>
            <person name="Zhao S."/>
            <person name="Liu D."/>
            <person name="Wang J."/>
            <person name="Sun H."/>
            <person name="Zhang C."/>
            <person name="Fan H."/>
            <person name="Li D."/>
            <person name="Dong L."/>
            <person name="Tao Y."/>
            <person name="Gao C."/>
            <person name="Wu H."/>
            <person name="Li Y."/>
            <person name="Cui Y."/>
            <person name="Guo X."/>
            <person name="Zheng S."/>
            <person name="Wang B."/>
            <person name="Yu K."/>
            <person name="Liang Q."/>
            <person name="Yang W."/>
            <person name="Lou X."/>
            <person name="Chen J."/>
            <person name="Feng M."/>
            <person name="Jian J."/>
            <person name="Zhang X."/>
            <person name="Luo G."/>
            <person name="Jiang Y."/>
            <person name="Liu J."/>
            <person name="Wang Z."/>
            <person name="Sha Y."/>
            <person name="Zhang B."/>
            <person name="Wu H."/>
            <person name="Tang D."/>
            <person name="Shen Q."/>
            <person name="Xue P."/>
            <person name="Zou S."/>
            <person name="Wang X."/>
            <person name="Liu X."/>
            <person name="Wang F."/>
            <person name="Yang Y."/>
            <person name="An X."/>
            <person name="Dong Z."/>
            <person name="Zhang K."/>
            <person name="Zhang X."/>
            <person name="Luo M.C."/>
            <person name="Dvorak J."/>
            <person name="Tong Y."/>
            <person name="Wang J."/>
            <person name="Yang H."/>
            <person name="Li Z."/>
            <person name="Wang D."/>
            <person name="Zhang A."/>
            <person name="Wang J."/>
        </authorList>
    </citation>
    <scope>NUCLEOTIDE SEQUENCE</scope>
</reference>
<evidence type="ECO:0000313" key="2">
    <source>
        <dbReference type="EMBL" id="EMS59828.1"/>
    </source>
</evidence>